<dbReference type="Gene3D" id="2.60.120.10">
    <property type="entry name" value="Jelly Rolls"/>
    <property type="match status" value="1"/>
</dbReference>
<dbReference type="InterPro" id="IPR000595">
    <property type="entry name" value="cNMP-bd_dom"/>
</dbReference>
<reference evidence="2 3" key="1">
    <citation type="journal article" date="2016" name="Nat. Commun.">
        <title>Thousands of microbial genomes shed light on interconnected biogeochemical processes in an aquifer system.</title>
        <authorList>
            <person name="Anantharaman K."/>
            <person name="Brown C.T."/>
            <person name="Hug L.A."/>
            <person name="Sharon I."/>
            <person name="Castelle C.J."/>
            <person name="Probst A.J."/>
            <person name="Thomas B.C."/>
            <person name="Singh A."/>
            <person name="Wilkins M.J."/>
            <person name="Karaoz U."/>
            <person name="Brodie E.L."/>
            <person name="Williams K.H."/>
            <person name="Hubbard S.S."/>
            <person name="Banfield J.F."/>
        </authorList>
    </citation>
    <scope>NUCLEOTIDE SEQUENCE [LARGE SCALE GENOMIC DNA]</scope>
    <source>
        <strain evidence="3">RIFCSPLOWO2_12_FULL_64_10</strain>
    </source>
</reference>
<evidence type="ECO:0000259" key="1">
    <source>
        <dbReference type="PROSITE" id="PS50042"/>
    </source>
</evidence>
<evidence type="ECO:0000313" key="3">
    <source>
        <dbReference type="Proteomes" id="UP000178606"/>
    </source>
</evidence>
<accession>A0A1F6CB57</accession>
<dbReference type="Pfam" id="PF00027">
    <property type="entry name" value="cNMP_binding"/>
    <property type="match status" value="1"/>
</dbReference>
<dbReference type="SUPFAM" id="SSF51206">
    <property type="entry name" value="cAMP-binding domain-like"/>
    <property type="match status" value="1"/>
</dbReference>
<dbReference type="Proteomes" id="UP000178606">
    <property type="component" value="Unassembled WGS sequence"/>
</dbReference>
<dbReference type="PROSITE" id="PS50042">
    <property type="entry name" value="CNMP_BINDING_3"/>
    <property type="match status" value="1"/>
</dbReference>
<dbReference type="EMBL" id="MFKF01000316">
    <property type="protein sequence ID" value="OGG46435.1"/>
    <property type="molecule type" value="Genomic_DNA"/>
</dbReference>
<dbReference type="GO" id="GO:0003700">
    <property type="term" value="F:DNA-binding transcription factor activity"/>
    <property type="evidence" value="ECO:0007669"/>
    <property type="project" value="TreeGrafter"/>
</dbReference>
<gene>
    <name evidence="2" type="ORF">A3F84_15340</name>
</gene>
<dbReference type="InterPro" id="IPR014710">
    <property type="entry name" value="RmlC-like_jellyroll"/>
</dbReference>
<dbReference type="PANTHER" id="PTHR24567:SF74">
    <property type="entry name" value="HTH-TYPE TRANSCRIPTIONAL REGULATOR ARCR"/>
    <property type="match status" value="1"/>
</dbReference>
<evidence type="ECO:0000313" key="2">
    <source>
        <dbReference type="EMBL" id="OGG46435.1"/>
    </source>
</evidence>
<name>A0A1F6CB57_HANXR</name>
<dbReference type="AlphaFoldDB" id="A0A1F6CB57"/>
<dbReference type="PANTHER" id="PTHR24567">
    <property type="entry name" value="CRP FAMILY TRANSCRIPTIONAL REGULATORY PROTEIN"/>
    <property type="match status" value="1"/>
</dbReference>
<feature type="domain" description="Cyclic nucleotide-binding" evidence="1">
    <location>
        <begin position="13"/>
        <end position="128"/>
    </location>
</feature>
<proteinExistence type="predicted"/>
<organism evidence="2 3">
    <name type="scientific">Handelsmanbacteria sp. (strain RIFCSPLOWO2_12_FULL_64_10)</name>
    <dbReference type="NCBI Taxonomy" id="1817868"/>
    <lineage>
        <taxon>Bacteria</taxon>
        <taxon>Candidatus Handelsmaniibacteriota</taxon>
    </lineage>
</organism>
<dbReference type="GO" id="GO:0005829">
    <property type="term" value="C:cytosol"/>
    <property type="evidence" value="ECO:0007669"/>
    <property type="project" value="TreeGrafter"/>
</dbReference>
<comment type="caution">
    <text evidence="2">The sequence shown here is derived from an EMBL/GenBank/DDBJ whole genome shotgun (WGS) entry which is preliminary data.</text>
</comment>
<dbReference type="CDD" id="cd00038">
    <property type="entry name" value="CAP_ED"/>
    <property type="match status" value="1"/>
</dbReference>
<dbReference type="SMART" id="SM00100">
    <property type="entry name" value="cNMP"/>
    <property type="match status" value="1"/>
</dbReference>
<dbReference type="InterPro" id="IPR050397">
    <property type="entry name" value="Env_Response_Regulators"/>
</dbReference>
<protein>
    <recommendedName>
        <fullName evidence="1">Cyclic nucleotide-binding domain-containing protein</fullName>
    </recommendedName>
</protein>
<dbReference type="InterPro" id="IPR018490">
    <property type="entry name" value="cNMP-bd_dom_sf"/>
</dbReference>
<sequence>MVEKAMFLHRTDVFGETSLEALAEVGAVADEVRFDRGAVIFHENEPADAFYAVVSGRAQLSRGGREVKTVGLREVFGVWAAFDGEPRVVTATAIEDVSALKVAYEDFHDLLLDNMEIGRGIFKALARQIRALTA</sequence>